<dbReference type="OrthoDB" id="4369127at2759"/>
<dbReference type="InterPro" id="IPR012337">
    <property type="entry name" value="RNaseH-like_sf"/>
</dbReference>
<dbReference type="FunFam" id="3.10.20.370:FF:000001">
    <property type="entry name" value="Retrovirus-related Pol polyprotein from transposon 17.6-like protein"/>
    <property type="match status" value="1"/>
</dbReference>
<evidence type="ECO:0000256" key="3">
    <source>
        <dbReference type="ARBA" id="ARBA00022695"/>
    </source>
</evidence>
<dbReference type="InterPro" id="IPR041577">
    <property type="entry name" value="RT_RNaseH_2"/>
</dbReference>
<dbReference type="FunFam" id="3.30.420.10:FF:000032">
    <property type="entry name" value="Retrovirus-related Pol polyprotein from transposon 297-like Protein"/>
    <property type="match status" value="1"/>
</dbReference>
<dbReference type="PANTHER" id="PTHR37984:SF5">
    <property type="entry name" value="PROTEIN NYNRIN-LIKE"/>
    <property type="match status" value="1"/>
</dbReference>
<evidence type="ECO:0000256" key="1">
    <source>
        <dbReference type="ARBA" id="ARBA00022670"/>
    </source>
</evidence>
<keyword evidence="5" id="KW-0255">Endonuclease</keyword>
<dbReference type="Pfam" id="PF17921">
    <property type="entry name" value="Integrase_H2C2"/>
    <property type="match status" value="1"/>
</dbReference>
<dbReference type="InterPro" id="IPR043128">
    <property type="entry name" value="Rev_trsase/Diguanyl_cyclase"/>
</dbReference>
<dbReference type="Pfam" id="PF00078">
    <property type="entry name" value="RVT_1"/>
    <property type="match status" value="1"/>
</dbReference>
<evidence type="ECO:0000256" key="4">
    <source>
        <dbReference type="ARBA" id="ARBA00022722"/>
    </source>
</evidence>
<dbReference type="Pfam" id="PF17919">
    <property type="entry name" value="RT_RNaseH_2"/>
    <property type="match status" value="1"/>
</dbReference>
<feature type="domain" description="Reverse transcriptase" evidence="9">
    <location>
        <begin position="12"/>
        <end position="191"/>
    </location>
</feature>
<feature type="domain" description="Integrase catalytic" evidence="10">
    <location>
        <begin position="612"/>
        <end position="771"/>
    </location>
</feature>
<dbReference type="Gene3D" id="3.30.420.10">
    <property type="entry name" value="Ribonuclease H-like superfamily/Ribonuclease H"/>
    <property type="match status" value="1"/>
</dbReference>
<dbReference type="InterPro" id="IPR001584">
    <property type="entry name" value="Integrase_cat-core"/>
</dbReference>
<sequence>MSETNQEVDKMLKSGVIKPSQSPWASPIVLVTKKDGSTRFCVDYRKLNEATVKDAYPIPRIEDSLESLGGSVWFSTLDLASGYWQVEVDEKDQEKTAFVTRGGLYEFTVMPFGLCNAPATFQRLMEKVLSGLQWEVAVLYLDDVIVHGTSFEEHLDRLRAVFERLQVANLTLKPKKCCLLQKRVEFLGHIISGDGIGPNHEKVAAVVNWPQPTQLRDVRSFLGLATYYRRFIKDFAKIARPLHALTQKGKTFAWTTECAEAFAVLKSRLTTAPILAYPTKEDPFILDTDASQYGIGAVLSQRQNGQELVIAYGSRLLTKRERNYCTTRKELLAVVYFIKYFKHYLLGRKFLLRTDHGSLRWLFSFREPEGQVARWVESLAVFDFDIQHRAGTKHKNADALSRVPCKQCGLSDDFQSETVTAQPTTPEPGLFLTAEPRSTGKHERVSSVIESSDVVHPPIEMDGLDIDNIRDEQMKDEELRHFIDFLEKNDAPLSWDDIACKSADLKFLWARIQQLRVRRGALYLRWEDVKGETASFKLLIPRSLRKQVMMHLHDARTAGHLGFAKTWSRAKQRPVYWRGMKKDIRNHCITCEKCGSRKKPNIKERAPMQRYQVGMPLERIAIDIAGPFPVTHRGNRFIMIVRDYFSKWTEAYAIPNHTAEVVSDTLVEEFICRFGTPREILTDQGRDFESRLFQCLCKELGIRKTRTTPFHPQGDGMIERFNRTMECMLTNYVADNQKDWDRHLPFITMAYRSTQHDSTKSTPNFLMLGRETTMPLDIIVGLPPTEESVELFDGRQNRHLEYVSVEREDGIIL</sequence>
<dbReference type="PROSITE" id="PS50994">
    <property type="entry name" value="INTEGRASE"/>
    <property type="match status" value="1"/>
</dbReference>
<dbReference type="AlphaFoldDB" id="A0A2G8KF22"/>
<keyword evidence="6" id="KW-0378">Hydrolase</keyword>
<dbReference type="Proteomes" id="UP000230750">
    <property type="component" value="Unassembled WGS sequence"/>
</dbReference>
<dbReference type="GO" id="GO:0015074">
    <property type="term" value="P:DNA integration"/>
    <property type="evidence" value="ECO:0007669"/>
    <property type="project" value="InterPro"/>
</dbReference>
<evidence type="ECO:0000256" key="5">
    <source>
        <dbReference type="ARBA" id="ARBA00022759"/>
    </source>
</evidence>
<evidence type="ECO:0000256" key="8">
    <source>
        <dbReference type="ARBA" id="ARBA00023268"/>
    </source>
</evidence>
<dbReference type="InterPro" id="IPR036397">
    <property type="entry name" value="RNaseH_sf"/>
</dbReference>
<keyword evidence="3" id="KW-0548">Nucleotidyltransferase</keyword>
<protein>
    <submittedName>
        <fullName evidence="11">Retrovirus-related Pol polyprotein from transposon</fullName>
    </submittedName>
</protein>
<keyword evidence="8" id="KW-0511">Multifunctional enzyme</keyword>
<keyword evidence="2" id="KW-0808">Transferase</keyword>
<evidence type="ECO:0000313" key="12">
    <source>
        <dbReference type="Proteomes" id="UP000230750"/>
    </source>
</evidence>
<dbReference type="CDD" id="cd01647">
    <property type="entry name" value="RT_LTR"/>
    <property type="match status" value="1"/>
</dbReference>
<dbReference type="InterPro" id="IPR000477">
    <property type="entry name" value="RT_dom"/>
</dbReference>
<reference evidence="11 12" key="1">
    <citation type="journal article" date="2017" name="PLoS Biol.">
        <title>The sea cucumber genome provides insights into morphological evolution and visceral regeneration.</title>
        <authorList>
            <person name="Zhang X."/>
            <person name="Sun L."/>
            <person name="Yuan J."/>
            <person name="Sun Y."/>
            <person name="Gao Y."/>
            <person name="Zhang L."/>
            <person name="Li S."/>
            <person name="Dai H."/>
            <person name="Hamel J.F."/>
            <person name="Liu C."/>
            <person name="Yu Y."/>
            <person name="Liu S."/>
            <person name="Lin W."/>
            <person name="Guo K."/>
            <person name="Jin S."/>
            <person name="Xu P."/>
            <person name="Storey K.B."/>
            <person name="Huan P."/>
            <person name="Zhang T."/>
            <person name="Zhou Y."/>
            <person name="Zhang J."/>
            <person name="Lin C."/>
            <person name="Li X."/>
            <person name="Xing L."/>
            <person name="Huo D."/>
            <person name="Sun M."/>
            <person name="Wang L."/>
            <person name="Mercier A."/>
            <person name="Li F."/>
            <person name="Yang H."/>
            <person name="Xiang J."/>
        </authorList>
    </citation>
    <scope>NUCLEOTIDE SEQUENCE [LARGE SCALE GENOMIC DNA]</scope>
    <source>
        <strain evidence="11">Shaxun</strain>
        <tissue evidence="11">Muscle</tissue>
    </source>
</reference>
<dbReference type="InterPro" id="IPR041588">
    <property type="entry name" value="Integrase_H2C2"/>
</dbReference>
<keyword evidence="12" id="KW-1185">Reference proteome</keyword>
<dbReference type="FunFam" id="1.10.340.70:FF:000001">
    <property type="entry name" value="Retrovirus-related Pol polyprotein from transposon gypsy-like Protein"/>
    <property type="match status" value="1"/>
</dbReference>
<dbReference type="FunFam" id="3.10.10.10:FF:000007">
    <property type="entry name" value="Retrovirus-related Pol polyprotein from transposon 17.6-like Protein"/>
    <property type="match status" value="1"/>
</dbReference>
<proteinExistence type="predicted"/>
<dbReference type="GO" id="GO:0003964">
    <property type="term" value="F:RNA-directed DNA polymerase activity"/>
    <property type="evidence" value="ECO:0007669"/>
    <property type="project" value="UniProtKB-KW"/>
</dbReference>
<evidence type="ECO:0000256" key="7">
    <source>
        <dbReference type="ARBA" id="ARBA00022918"/>
    </source>
</evidence>
<dbReference type="GO" id="GO:0008233">
    <property type="term" value="F:peptidase activity"/>
    <property type="evidence" value="ECO:0007669"/>
    <property type="project" value="UniProtKB-KW"/>
</dbReference>
<dbReference type="Gene3D" id="3.10.10.10">
    <property type="entry name" value="HIV Type 1 Reverse Transcriptase, subunit A, domain 1"/>
    <property type="match status" value="1"/>
</dbReference>
<keyword evidence="4" id="KW-0540">Nuclease</keyword>
<dbReference type="Gene3D" id="3.30.70.270">
    <property type="match status" value="2"/>
</dbReference>
<dbReference type="GO" id="GO:0004519">
    <property type="term" value="F:endonuclease activity"/>
    <property type="evidence" value="ECO:0007669"/>
    <property type="project" value="UniProtKB-KW"/>
</dbReference>
<dbReference type="GO" id="GO:0003676">
    <property type="term" value="F:nucleic acid binding"/>
    <property type="evidence" value="ECO:0007669"/>
    <property type="project" value="InterPro"/>
</dbReference>
<dbReference type="InterPro" id="IPR050951">
    <property type="entry name" value="Retrovirus_Pol_polyprotein"/>
</dbReference>
<evidence type="ECO:0000256" key="2">
    <source>
        <dbReference type="ARBA" id="ARBA00022679"/>
    </source>
</evidence>
<dbReference type="InterPro" id="IPR043502">
    <property type="entry name" value="DNA/RNA_pol_sf"/>
</dbReference>
<dbReference type="SUPFAM" id="SSF53098">
    <property type="entry name" value="Ribonuclease H-like"/>
    <property type="match status" value="1"/>
</dbReference>
<accession>A0A2G8KF22</accession>
<keyword evidence="1" id="KW-0645">Protease</keyword>
<dbReference type="CDD" id="cd09274">
    <property type="entry name" value="RNase_HI_RT_Ty3"/>
    <property type="match status" value="1"/>
</dbReference>
<dbReference type="EMBL" id="MRZV01000633">
    <property type="protein sequence ID" value="PIK46601.1"/>
    <property type="molecule type" value="Genomic_DNA"/>
</dbReference>
<keyword evidence="7" id="KW-0695">RNA-directed DNA polymerase</keyword>
<comment type="caution">
    <text evidence="11">The sequence shown here is derived from an EMBL/GenBank/DDBJ whole genome shotgun (WGS) entry which is preliminary data.</text>
</comment>
<evidence type="ECO:0000259" key="10">
    <source>
        <dbReference type="PROSITE" id="PS50994"/>
    </source>
</evidence>
<dbReference type="Gene3D" id="1.10.340.70">
    <property type="match status" value="1"/>
</dbReference>
<evidence type="ECO:0000259" key="9">
    <source>
        <dbReference type="PROSITE" id="PS50878"/>
    </source>
</evidence>
<dbReference type="GO" id="GO:0006508">
    <property type="term" value="P:proteolysis"/>
    <property type="evidence" value="ECO:0007669"/>
    <property type="project" value="UniProtKB-KW"/>
</dbReference>
<dbReference type="Pfam" id="PF00665">
    <property type="entry name" value="rve"/>
    <property type="match status" value="1"/>
</dbReference>
<dbReference type="FunFam" id="3.30.70.270:FF:000115">
    <property type="entry name" value="Polyprotein of retroviral origin, putative"/>
    <property type="match status" value="1"/>
</dbReference>
<name>A0A2G8KF22_STIJA</name>
<gene>
    <name evidence="11" type="ORF">BSL78_16534</name>
</gene>
<dbReference type="Gene3D" id="3.10.20.370">
    <property type="match status" value="1"/>
</dbReference>
<evidence type="ECO:0000313" key="11">
    <source>
        <dbReference type="EMBL" id="PIK46601.1"/>
    </source>
</evidence>
<dbReference type="PANTHER" id="PTHR37984">
    <property type="entry name" value="PROTEIN CBG26694"/>
    <property type="match status" value="1"/>
</dbReference>
<dbReference type="SUPFAM" id="SSF56672">
    <property type="entry name" value="DNA/RNA polymerases"/>
    <property type="match status" value="1"/>
</dbReference>
<dbReference type="PROSITE" id="PS50878">
    <property type="entry name" value="RT_POL"/>
    <property type="match status" value="1"/>
</dbReference>
<organism evidence="11 12">
    <name type="scientific">Stichopus japonicus</name>
    <name type="common">Sea cucumber</name>
    <dbReference type="NCBI Taxonomy" id="307972"/>
    <lineage>
        <taxon>Eukaryota</taxon>
        <taxon>Metazoa</taxon>
        <taxon>Echinodermata</taxon>
        <taxon>Eleutherozoa</taxon>
        <taxon>Echinozoa</taxon>
        <taxon>Holothuroidea</taxon>
        <taxon>Aspidochirotacea</taxon>
        <taxon>Aspidochirotida</taxon>
        <taxon>Stichopodidae</taxon>
        <taxon>Apostichopus</taxon>
    </lineage>
</organism>
<evidence type="ECO:0000256" key="6">
    <source>
        <dbReference type="ARBA" id="ARBA00022801"/>
    </source>
</evidence>